<sequence>MPSDGIPPAPKTDCADIYDFAYSASNEMMDAHIDEITARLAESVLSDSSHQCSSPLGWLWARSRPVIPEQDKSEGFIPSSIPTPSSSLRREIYLPEASRKQKIQYYLDRLDTIELSLTRLIKDGLSRFIPATYPEGNDYYPCPFVDLEKERDSIRRELITIAIQFKDPSVLEAKEKLLARLQSFSECLKSNREAWEAGKPVHEFQGGVQVDSEHHFKPLLDGANPVVQILLFTVVALNVLLHLGRRGCQFLLSMAAILVTAVMSANDRVMTASDKALLHNFPSDIRTAIEHFRLNGKNTLYAVCPNPGCHFTHKPLFEQGSSIPYFPVYCRQKRSKGSHRCNARLTRPKTIGSVVVEVPIKAFVSFDFKDWVGNLLSRSSFEESMDAAWTAVSKASNADVRDVFEARVLSEFKGPDGRHFSIGEGEGRYVFSLSLDFFNPLTNKQAGKKKSVGVISLICLNLPPNIRYKPENMFLVGIVPGPKEPPVDALNHYLKPLVDDLCDFWKPGVWFNRTSKRRNGRLVRCALVAVVCDLPAARKAAGFGSHQHNLFCSRCKCDRRKEGYGSTDYKNWEYRTNEECRQFADTYTHCKTKAERKKAFQATGLRCSELLRLEYFDLTRFLVVDAMHNLFLGLIKEHFEGILGLRLNSKVHSPSEPEIKNVPSVALAIDISDSWITSFTPYQQTNMRKAIRWLEGPLCKDLTTTDQQLLCPILPRPLTEKKKRRIHWATELMGWREAQVEGFCCVQDGKPVPSHGQVFTEAEVDEIRSDISSMITPSWLTSVPKNLGLSCGKLKADQWRVLGTTYLPVLLIRLWSNTKDDTLVSKRYQEILDVTLSLLQAVIVAASRVSSEKNADLYLQLIINYIDGIRGLFPDYEFKPNHHMAIHLHEYLQLFGPVHSWWTFPFERIIGMLQRIPTNSKDGRILCSLVIVCYNALAGEFEKTIAQSFTRSANLRALMLRFESPKAISQCQSVFDKLVNPQIRGSLLTDMFMWGSYDLKEERTSSPQRRFIMDTIIPRPLFTAMRHFLGFSPPEKANFLRNLTINGLTFSTSTEHLGNSCVLVKDHGDIVPARIMHIVEISADDILIAIRKHRPIQLQNDPYLRYSIILRHRMWSSDFEGLSLIRPESIVAHFTLTEMVWEKKKVALVGSLARHDNVDDTGESRGSLPGGSSPLDLKPPPPLTRPAGCGTIAAFAVRSLGVCSEDALNVDYPSPTEINYTSQRTPRDDTFSFLNPDCASRHLDSHGTTGYKRNFFFLARREKGGKDEEQGNEDYVQA</sequence>
<evidence type="ECO:0008006" key="4">
    <source>
        <dbReference type="Google" id="ProtNLM"/>
    </source>
</evidence>
<protein>
    <recommendedName>
        <fullName evidence="4">DUF4218 domain-containing protein</fullName>
    </recommendedName>
</protein>
<dbReference type="EMBL" id="FUEG01000064">
    <property type="protein sequence ID" value="SJL18598.1"/>
    <property type="molecule type" value="Genomic_DNA"/>
</dbReference>
<dbReference type="PANTHER" id="PTHR46579:SF1">
    <property type="entry name" value="F5_8 TYPE C DOMAIN-CONTAINING PROTEIN"/>
    <property type="match status" value="1"/>
</dbReference>
<proteinExistence type="predicted"/>
<dbReference type="PANTHER" id="PTHR46579">
    <property type="entry name" value="F5/8 TYPE C DOMAIN-CONTAINING PROTEIN-RELATED"/>
    <property type="match status" value="1"/>
</dbReference>
<dbReference type="OrthoDB" id="3269001at2759"/>
<dbReference type="InterPro" id="IPR004242">
    <property type="entry name" value="Transposase_21"/>
</dbReference>
<accession>A0A284SC66</accession>
<gene>
    <name evidence="2" type="ORF">ARMOST_22195</name>
</gene>
<evidence type="ECO:0000313" key="3">
    <source>
        <dbReference type="Proteomes" id="UP000219338"/>
    </source>
</evidence>
<name>A0A284SC66_ARMOS</name>
<dbReference type="OMA" id="PARIMHI"/>
<evidence type="ECO:0000256" key="1">
    <source>
        <dbReference type="SAM" id="MobiDB-lite"/>
    </source>
</evidence>
<dbReference type="Proteomes" id="UP000219338">
    <property type="component" value="Unassembled WGS sequence"/>
</dbReference>
<dbReference type="STRING" id="47428.A0A284SC66"/>
<feature type="region of interest" description="Disordered" evidence="1">
    <location>
        <begin position="1158"/>
        <end position="1183"/>
    </location>
</feature>
<keyword evidence="3" id="KW-1185">Reference proteome</keyword>
<dbReference type="AlphaFoldDB" id="A0A284SC66"/>
<organism evidence="2 3">
    <name type="scientific">Armillaria ostoyae</name>
    <name type="common">Armillaria root rot fungus</name>
    <dbReference type="NCBI Taxonomy" id="47428"/>
    <lineage>
        <taxon>Eukaryota</taxon>
        <taxon>Fungi</taxon>
        <taxon>Dikarya</taxon>
        <taxon>Basidiomycota</taxon>
        <taxon>Agaricomycotina</taxon>
        <taxon>Agaricomycetes</taxon>
        <taxon>Agaricomycetidae</taxon>
        <taxon>Agaricales</taxon>
        <taxon>Marasmiineae</taxon>
        <taxon>Physalacriaceae</taxon>
        <taxon>Armillaria</taxon>
    </lineage>
</organism>
<reference evidence="3" key="1">
    <citation type="journal article" date="2017" name="Nat. Ecol. Evol.">
        <title>Genome expansion and lineage-specific genetic innovations in the forest pathogenic fungi Armillaria.</title>
        <authorList>
            <person name="Sipos G."/>
            <person name="Prasanna A.N."/>
            <person name="Walter M.C."/>
            <person name="O'Connor E."/>
            <person name="Balint B."/>
            <person name="Krizsan K."/>
            <person name="Kiss B."/>
            <person name="Hess J."/>
            <person name="Varga T."/>
            <person name="Slot J."/>
            <person name="Riley R."/>
            <person name="Boka B."/>
            <person name="Rigling D."/>
            <person name="Barry K."/>
            <person name="Lee J."/>
            <person name="Mihaltcheva S."/>
            <person name="LaButti K."/>
            <person name="Lipzen A."/>
            <person name="Waldron R."/>
            <person name="Moloney N.M."/>
            <person name="Sperisen C."/>
            <person name="Kredics L."/>
            <person name="Vagvoelgyi C."/>
            <person name="Patrignani A."/>
            <person name="Fitzpatrick D."/>
            <person name="Nagy I."/>
            <person name="Doyle S."/>
            <person name="Anderson J.B."/>
            <person name="Grigoriev I.V."/>
            <person name="Gueldener U."/>
            <person name="Muensterkoetter M."/>
            <person name="Nagy L.G."/>
        </authorList>
    </citation>
    <scope>NUCLEOTIDE SEQUENCE [LARGE SCALE GENOMIC DNA]</scope>
    <source>
        <strain evidence="3">C18/9</strain>
    </source>
</reference>
<dbReference type="Pfam" id="PF02992">
    <property type="entry name" value="Transposase_21"/>
    <property type="match status" value="1"/>
</dbReference>
<feature type="compositionally biased region" description="Low complexity" evidence="1">
    <location>
        <begin position="1164"/>
        <end position="1176"/>
    </location>
</feature>
<evidence type="ECO:0000313" key="2">
    <source>
        <dbReference type="EMBL" id="SJL18598.1"/>
    </source>
</evidence>